<proteinExistence type="predicted"/>
<dbReference type="STRING" id="580166.AUP43_16205"/>
<dbReference type="RefSeq" id="WP_067552113.1">
    <property type="nucleotide sequence ID" value="NZ_LPXN01000021.1"/>
</dbReference>
<evidence type="ECO:0000256" key="1">
    <source>
        <dbReference type="SAM" id="Phobius"/>
    </source>
</evidence>
<gene>
    <name evidence="2" type="ORF">AUP43_16205</name>
</gene>
<feature type="transmembrane region" description="Helical" evidence="1">
    <location>
        <begin position="130"/>
        <end position="150"/>
    </location>
</feature>
<evidence type="ECO:0008006" key="4">
    <source>
        <dbReference type="Google" id="ProtNLM"/>
    </source>
</evidence>
<keyword evidence="3" id="KW-1185">Reference proteome</keyword>
<dbReference type="OrthoDB" id="5297436at2"/>
<evidence type="ECO:0000313" key="2">
    <source>
        <dbReference type="EMBL" id="KZD12497.1"/>
    </source>
</evidence>
<dbReference type="AlphaFoldDB" id="A0A154WG60"/>
<organism evidence="2 3">
    <name type="scientific">Oceanibaculum pacificum</name>
    <dbReference type="NCBI Taxonomy" id="580166"/>
    <lineage>
        <taxon>Bacteria</taxon>
        <taxon>Pseudomonadati</taxon>
        <taxon>Pseudomonadota</taxon>
        <taxon>Alphaproteobacteria</taxon>
        <taxon>Rhodospirillales</taxon>
        <taxon>Oceanibaculaceae</taxon>
        <taxon>Oceanibaculum</taxon>
    </lineage>
</organism>
<name>A0A154WG60_9PROT</name>
<evidence type="ECO:0000313" key="3">
    <source>
        <dbReference type="Proteomes" id="UP000076400"/>
    </source>
</evidence>
<feature type="transmembrane region" description="Helical" evidence="1">
    <location>
        <begin position="12"/>
        <end position="36"/>
    </location>
</feature>
<keyword evidence="1" id="KW-0472">Membrane</keyword>
<reference evidence="2 3" key="1">
    <citation type="submission" date="2015-12" db="EMBL/GenBank/DDBJ databases">
        <title>Genome sequence of Oceanibaculum pacificum MCCC 1A02656.</title>
        <authorList>
            <person name="Lu L."/>
            <person name="Lai Q."/>
            <person name="Shao Z."/>
            <person name="Qian P."/>
        </authorList>
    </citation>
    <scope>NUCLEOTIDE SEQUENCE [LARGE SCALE GENOMIC DNA]</scope>
    <source>
        <strain evidence="2 3">MCCC 1A02656</strain>
    </source>
</reference>
<accession>A0A154WG60</accession>
<sequence>MKLDAQFAGIPRPVLILGLAGLIPFVAGAVGGWLLIEPLNRAAQDMQVAYAALILSFLGAVHWGAALARPEGGRQWGWMAWSVTPALIAWIAIMPPAPTAIIILMAGFLATLAADIRAVQRGLLPRWYLALRRVLTPLVLICLGATLLRLA</sequence>
<dbReference type="PANTHER" id="PTHR15887">
    <property type="entry name" value="TRANSMEMBRANE PROTEIN 69"/>
    <property type="match status" value="1"/>
</dbReference>
<feature type="transmembrane region" description="Helical" evidence="1">
    <location>
        <begin position="48"/>
        <end position="68"/>
    </location>
</feature>
<protein>
    <recommendedName>
        <fullName evidence="4">DUF3429 domain-containing protein</fullName>
    </recommendedName>
</protein>
<comment type="caution">
    <text evidence="2">The sequence shown here is derived from an EMBL/GenBank/DDBJ whole genome shotgun (WGS) entry which is preliminary data.</text>
</comment>
<dbReference type="EMBL" id="LPXN01000021">
    <property type="protein sequence ID" value="KZD12497.1"/>
    <property type="molecule type" value="Genomic_DNA"/>
</dbReference>
<dbReference type="InterPro" id="IPR021836">
    <property type="entry name" value="DUF3429"/>
</dbReference>
<dbReference type="PANTHER" id="PTHR15887:SF1">
    <property type="entry name" value="TRANSMEMBRANE PROTEIN 69"/>
    <property type="match status" value="1"/>
</dbReference>
<keyword evidence="1" id="KW-0812">Transmembrane</keyword>
<keyword evidence="1" id="KW-1133">Transmembrane helix</keyword>
<dbReference type="Proteomes" id="UP000076400">
    <property type="component" value="Unassembled WGS sequence"/>
</dbReference>
<dbReference type="Pfam" id="PF11911">
    <property type="entry name" value="DUF3429"/>
    <property type="match status" value="1"/>
</dbReference>